<accession>A0A8H7VJA0</accession>
<dbReference type="InterPro" id="IPR051218">
    <property type="entry name" value="Sec_MonoDiacylglyc_Lipase"/>
</dbReference>
<protein>
    <recommendedName>
        <fullName evidence="2">Fungal lipase-type domain-containing protein</fullName>
    </recommendedName>
</protein>
<feature type="domain" description="Fungal lipase-type" evidence="2">
    <location>
        <begin position="151"/>
        <end position="287"/>
    </location>
</feature>
<sequence>MKSTIFQLAFLSSFLFSSMVLAAPLLKRQEGSSIESPENEAIERNGPLPKGTKSIFNMGLNTTSYPDSVQDALDGVYASAATRDATSQEIEELTFYSALSANVYCPAVIAGKWLCPNCDKTKHLTIVKTFNTLVYDMNGIIVRDDNEKSIIVVFRGSVSLNNWIAVSFFFYVDLTAVLVDYPSVSLARVHGGFLGSWKDCKSTVTQTVESELKSHPDYKLVITGHSLGGAVAVLSALDFYSDGIKNLELFTQGQPRVGNRRFAQHIVDTGITYKRAVHARDLVPHVPDGLVGFEHAGEEYWQSSDITKRVQVCPNGLETRDCSNSIAPFTSMIDHT</sequence>
<name>A0A8H7VJA0_9FUNG</name>
<evidence type="ECO:0000313" key="3">
    <source>
        <dbReference type="EMBL" id="KAG2220972.1"/>
    </source>
</evidence>
<dbReference type="CDD" id="cd00519">
    <property type="entry name" value="Lipase_3"/>
    <property type="match status" value="1"/>
</dbReference>
<dbReference type="InterPro" id="IPR002921">
    <property type="entry name" value="Fungal_lipase-type"/>
</dbReference>
<dbReference type="OrthoDB" id="438440at2759"/>
<feature type="signal peptide" evidence="1">
    <location>
        <begin position="1"/>
        <end position="22"/>
    </location>
</feature>
<dbReference type="Proteomes" id="UP000646827">
    <property type="component" value="Unassembled WGS sequence"/>
</dbReference>
<feature type="chain" id="PRO_5034898515" description="Fungal lipase-type domain-containing protein" evidence="1">
    <location>
        <begin position="23"/>
        <end position="336"/>
    </location>
</feature>
<feature type="non-terminal residue" evidence="3">
    <location>
        <position position="1"/>
    </location>
</feature>
<organism evidence="3 4">
    <name type="scientific">Circinella minor</name>
    <dbReference type="NCBI Taxonomy" id="1195481"/>
    <lineage>
        <taxon>Eukaryota</taxon>
        <taxon>Fungi</taxon>
        <taxon>Fungi incertae sedis</taxon>
        <taxon>Mucoromycota</taxon>
        <taxon>Mucoromycotina</taxon>
        <taxon>Mucoromycetes</taxon>
        <taxon>Mucorales</taxon>
        <taxon>Lichtheimiaceae</taxon>
        <taxon>Circinella</taxon>
    </lineage>
</organism>
<reference evidence="3 4" key="1">
    <citation type="submission" date="2020-12" db="EMBL/GenBank/DDBJ databases">
        <title>Metabolic potential, ecology and presence of endohyphal bacteria is reflected in genomic diversity of Mucoromycotina.</title>
        <authorList>
            <person name="Muszewska A."/>
            <person name="Okrasinska A."/>
            <person name="Steczkiewicz K."/>
            <person name="Drgas O."/>
            <person name="Orlowska M."/>
            <person name="Perlinska-Lenart U."/>
            <person name="Aleksandrzak-Piekarczyk T."/>
            <person name="Szatraj K."/>
            <person name="Zielenkiewicz U."/>
            <person name="Pilsyk S."/>
            <person name="Malc E."/>
            <person name="Mieczkowski P."/>
            <person name="Kruszewska J.S."/>
            <person name="Biernat P."/>
            <person name="Pawlowska J."/>
        </authorList>
    </citation>
    <scope>NUCLEOTIDE SEQUENCE [LARGE SCALE GENOMIC DNA]</scope>
    <source>
        <strain evidence="3 4">CBS 142.35</strain>
    </source>
</reference>
<comment type="caution">
    <text evidence="3">The sequence shown here is derived from an EMBL/GenBank/DDBJ whole genome shotgun (WGS) entry which is preliminary data.</text>
</comment>
<gene>
    <name evidence="3" type="ORF">INT45_006505</name>
</gene>
<dbReference type="Pfam" id="PF01764">
    <property type="entry name" value="Lipase_3"/>
    <property type="match status" value="1"/>
</dbReference>
<evidence type="ECO:0000259" key="2">
    <source>
        <dbReference type="Pfam" id="PF01764"/>
    </source>
</evidence>
<dbReference type="GO" id="GO:0006629">
    <property type="term" value="P:lipid metabolic process"/>
    <property type="evidence" value="ECO:0007669"/>
    <property type="project" value="InterPro"/>
</dbReference>
<keyword evidence="1" id="KW-0732">Signal</keyword>
<evidence type="ECO:0000256" key="1">
    <source>
        <dbReference type="SAM" id="SignalP"/>
    </source>
</evidence>
<dbReference type="InterPro" id="IPR029058">
    <property type="entry name" value="AB_hydrolase_fold"/>
</dbReference>
<proteinExistence type="predicted"/>
<keyword evidence="4" id="KW-1185">Reference proteome</keyword>
<dbReference type="PANTHER" id="PTHR45856:SF25">
    <property type="entry name" value="FUNGAL LIPASE-LIKE DOMAIN-CONTAINING PROTEIN"/>
    <property type="match status" value="1"/>
</dbReference>
<dbReference type="SMR" id="A0A8H7VJA0"/>
<evidence type="ECO:0000313" key="4">
    <source>
        <dbReference type="Proteomes" id="UP000646827"/>
    </source>
</evidence>
<dbReference type="Gene3D" id="3.40.50.1820">
    <property type="entry name" value="alpha/beta hydrolase"/>
    <property type="match status" value="1"/>
</dbReference>
<dbReference type="AlphaFoldDB" id="A0A8H7VJA0"/>
<dbReference type="SUPFAM" id="SSF53474">
    <property type="entry name" value="alpha/beta-Hydrolases"/>
    <property type="match status" value="1"/>
</dbReference>
<dbReference type="EMBL" id="JAEPRB010000123">
    <property type="protein sequence ID" value="KAG2220972.1"/>
    <property type="molecule type" value="Genomic_DNA"/>
</dbReference>
<dbReference type="PANTHER" id="PTHR45856">
    <property type="entry name" value="ALPHA/BETA-HYDROLASES SUPERFAMILY PROTEIN"/>
    <property type="match status" value="1"/>
</dbReference>